<reference evidence="3 4" key="1">
    <citation type="submission" date="2023-12" db="EMBL/GenBank/DDBJ databases">
        <title>Baltic Sea Cyanobacteria.</title>
        <authorList>
            <person name="Delbaje E."/>
            <person name="Fewer D.P."/>
            <person name="Shishido T.K."/>
        </authorList>
    </citation>
    <scope>NUCLEOTIDE SEQUENCE [LARGE SCALE GENOMIC DNA]</scope>
    <source>
        <strain evidence="3 4">UHCC-0300</strain>
    </source>
</reference>
<evidence type="ECO:0000313" key="3">
    <source>
        <dbReference type="EMBL" id="MEA5580929.1"/>
    </source>
</evidence>
<protein>
    <submittedName>
        <fullName evidence="3">DUF3131 domain-containing protein</fullName>
    </submittedName>
</protein>
<sequence>MKISFLKYIPQKIFLLIALFLCGTLLQFLIYIPKVTIAQTASSNSCSTITNPLTPEEQTYASAAWQYFVNNYQPETGFTNSTGGYPSGTLWDMGNYLMALNAARWLNLIDQSDFDSRLNPFLTSLINLKLFEDALPNKVYNTATGDMVDYGNNPVERGIGWSALDIGRLLAAFHVIRTCHPEYNDWLQGIVTKWQIGRSLQDDQIFGATVLPDKTTLLVQEGRLGYEEYAARGYELWGFKAPKAIALEPFKFVDINGVQIPVDTRDFQTTNANNYVVSESYILDGIEFGLVGYLEDFSARVLEAQKRRFEATGQLTAVSEDNIEEPPYFLYNTVYANGVSWATITEENKLFPQFRSLSSKAAFGWHYLFPNNVYAQKLFDAAKDLRSPDGGGFYAGLYEETQQPNKALTGNTNGLMMEILYYKARGNRPLIGSNNVSFASFKSSSPPQTPSTPQTPRTPQTPPTPSTPSTPSTPQTPQTPPTLSVETPTTTAVNPSPVAVTVAPIPPVGKPQPSSCPVITEPLTGVQRRYAEAAWAYFTANDESTTGLVSDRQDIKGTTVWGLGNYLSALHAVQKLDVISAQEFDQRTRQLLAALTQMPLFMGELPHRGYDPRTLEPIDYGGNPTPEGDGWSASDVGRILAALYNLKTCHPEYTKAVDQIVLDWSYLRIVNHGRLASATVVKDQQGRSLPRVNLETRLGYEEYAARAFQLWGFDVQGSAVGGEYQTARVEGVEVPIQRISKDSNSQVNQYTVSNPFLLYGLEFGLDPQMRSLFTNIFQAQNQRYLRTKTLTAAGTTVIAQQPYIIHSTITTPQEPWLALGDDGKPLQKERLVSTAVAFAYYAMLPEDSYAQQLFQSTTDLYRPLLGFYEGFYEKTGKTALGFSSSTNSMVLSSLLYMATKQQPIIRPTTTMKSPWWQAVNAGQSGRGLPNTTTQKSRFIADAKQNYWVSNN</sequence>
<feature type="domain" description="DUF3131" evidence="2">
    <location>
        <begin position="60"/>
        <end position="426"/>
    </location>
</feature>
<feature type="compositionally biased region" description="Pro residues" evidence="1">
    <location>
        <begin position="459"/>
        <end position="468"/>
    </location>
</feature>
<dbReference type="InterPro" id="IPR021478">
    <property type="entry name" value="DUF3131"/>
</dbReference>
<organism evidence="3 4">
    <name type="scientific">Nodularia harveyana UHCC-0300</name>
    <dbReference type="NCBI Taxonomy" id="2974287"/>
    <lineage>
        <taxon>Bacteria</taxon>
        <taxon>Bacillati</taxon>
        <taxon>Cyanobacteriota</taxon>
        <taxon>Cyanophyceae</taxon>
        <taxon>Nostocales</taxon>
        <taxon>Nodulariaceae</taxon>
        <taxon>Nodularia</taxon>
    </lineage>
</organism>
<evidence type="ECO:0000259" key="2">
    <source>
        <dbReference type="Pfam" id="PF11329"/>
    </source>
</evidence>
<dbReference type="Pfam" id="PF11329">
    <property type="entry name" value="DUF3131"/>
    <property type="match status" value="2"/>
</dbReference>
<evidence type="ECO:0000256" key="1">
    <source>
        <dbReference type="SAM" id="MobiDB-lite"/>
    </source>
</evidence>
<name>A0ABU5UCQ5_9CYAN</name>
<dbReference type="EMBL" id="JAYGHG010000006">
    <property type="protein sequence ID" value="MEA5580929.1"/>
    <property type="molecule type" value="Genomic_DNA"/>
</dbReference>
<gene>
    <name evidence="3" type="ORF">VB620_06195</name>
</gene>
<feature type="compositionally biased region" description="Polar residues" evidence="1">
    <location>
        <begin position="484"/>
        <end position="494"/>
    </location>
</feature>
<feature type="domain" description="DUF3131" evidence="2">
    <location>
        <begin position="529"/>
        <end position="899"/>
    </location>
</feature>
<feature type="compositionally biased region" description="Low complexity" evidence="1">
    <location>
        <begin position="443"/>
        <end position="458"/>
    </location>
</feature>
<dbReference type="RefSeq" id="WP_323195270.1">
    <property type="nucleotide sequence ID" value="NZ_JAYGHG010000006.1"/>
</dbReference>
<feature type="region of interest" description="Disordered" evidence="1">
    <location>
        <begin position="438"/>
        <end position="495"/>
    </location>
</feature>
<evidence type="ECO:0000313" key="4">
    <source>
        <dbReference type="Proteomes" id="UP001302120"/>
    </source>
</evidence>
<comment type="caution">
    <text evidence="3">The sequence shown here is derived from an EMBL/GenBank/DDBJ whole genome shotgun (WGS) entry which is preliminary data.</text>
</comment>
<accession>A0ABU5UCQ5</accession>
<dbReference type="Gene3D" id="1.50.10.140">
    <property type="match status" value="2"/>
</dbReference>
<proteinExistence type="predicted"/>
<dbReference type="Proteomes" id="UP001302120">
    <property type="component" value="Unassembled WGS sequence"/>
</dbReference>
<keyword evidence="4" id="KW-1185">Reference proteome</keyword>